<dbReference type="EMBL" id="MH684921">
    <property type="protein sequence ID" value="AXN53738.1"/>
    <property type="molecule type" value="Genomic_DNA"/>
</dbReference>
<keyword evidence="2" id="KW-1185">Reference proteome</keyword>
<name>A0A346FDC4_9CAUD</name>
<evidence type="ECO:0000313" key="1">
    <source>
        <dbReference type="EMBL" id="AXN53738.1"/>
    </source>
</evidence>
<dbReference type="InterPro" id="IPR038996">
    <property type="entry name" value="Gp14"/>
</dbReference>
<evidence type="ECO:0000313" key="2">
    <source>
        <dbReference type="Proteomes" id="UP000260554"/>
    </source>
</evidence>
<gene>
    <name evidence="1" type="ORF">SPS_27</name>
</gene>
<dbReference type="Pfam" id="PF24072">
    <property type="entry name" value="T7_gp14"/>
    <property type="match status" value="1"/>
</dbReference>
<proteinExistence type="predicted"/>
<organism evidence="1 2">
    <name type="scientific">Sphingomonas phage Scott</name>
    <dbReference type="NCBI Taxonomy" id="2282912"/>
    <lineage>
        <taxon>Viruses</taxon>
        <taxon>Duplodnaviria</taxon>
        <taxon>Heunggongvirae</taxon>
        <taxon>Uroviricota</taxon>
        <taxon>Caudoviricetes</taxon>
        <taxon>Autographivirales</taxon>
        <taxon>Autonotataviridae</taxon>
        <taxon>Scottvirus</taxon>
        <taxon>Scottvirus scott</taxon>
    </lineage>
</organism>
<accession>A0A346FDC4</accession>
<sequence>MGSIFYGQASAIAAQGQVKAKRITTKSGNEKRAAQTDLQLFSQALGNRKIMDAAGKNINAYGENIAKNLEGATMGAFQDQIQSAEELGATTAMASAAGIGGSSVQAYNDTLATMNGLRREQSDRQFNRDLYAAGRNRAAILTDAVDSFDQNIYRADLDVSTYMDVKKPSFLAGAATLGLAAAATYFGGPQAGQAVVGFRESQMAAERGDFAAASSSLTGSIMAGIGAAKTVHQTGFKPWSSTKSGANLKG</sequence>
<protein>
    <recommendedName>
        <fullName evidence="3">Internal virion protein</fullName>
    </recommendedName>
</protein>
<reference evidence="1 2" key="1">
    <citation type="submission" date="2018-07" db="EMBL/GenBank/DDBJ databases">
        <title>Relating species composition and interactions to biofilm formation in a model drinking water community.</title>
        <authorList>
            <person name="Thompson A."/>
            <person name="English E.L."/>
            <person name="Willsey G."/>
            <person name="Nock A.M."/>
            <person name="Eckstrom K."/>
            <person name="Tighe S.W."/>
            <person name="Bavelock M."/>
            <person name="Cairns B."/>
            <person name="Foote A."/>
            <person name="Schulman H."/>
            <person name="Gupta S."/>
            <person name="Kadouri D."/>
            <person name="Wargo M.J."/>
        </authorList>
    </citation>
    <scope>NUCLEOTIDE SEQUENCE [LARGE SCALE GENOMIC DNA]</scope>
    <source>
        <strain evidence="1">SPS</strain>
    </source>
</reference>
<evidence type="ECO:0008006" key="3">
    <source>
        <dbReference type="Google" id="ProtNLM"/>
    </source>
</evidence>
<dbReference type="Proteomes" id="UP000260554">
    <property type="component" value="Segment"/>
</dbReference>